<dbReference type="SMART" id="SM00382">
    <property type="entry name" value="AAA"/>
    <property type="match status" value="1"/>
</dbReference>
<dbReference type="PROSITE" id="PS50893">
    <property type="entry name" value="ABC_TRANSPORTER_2"/>
    <property type="match status" value="1"/>
</dbReference>
<dbReference type="PATRIC" id="fig|1321816.3.peg.114"/>
<dbReference type="GO" id="GO:0016887">
    <property type="term" value="F:ATP hydrolysis activity"/>
    <property type="evidence" value="ECO:0007669"/>
    <property type="project" value="InterPro"/>
</dbReference>
<name>U1RCD8_9BIFI</name>
<dbReference type="STRING" id="419015.HMPREF3214_00232"/>
<dbReference type="GO" id="GO:0005524">
    <property type="term" value="F:ATP binding"/>
    <property type="evidence" value="ECO:0007669"/>
    <property type="project" value="UniProtKB-KW"/>
</dbReference>
<accession>U1RCD8</accession>
<dbReference type="GO" id="GO:0022857">
    <property type="term" value="F:transmembrane transporter activity"/>
    <property type="evidence" value="ECO:0007669"/>
    <property type="project" value="TreeGrafter"/>
</dbReference>
<protein>
    <submittedName>
        <fullName evidence="4">ABC transporter, ATP-binding protein</fullName>
    </submittedName>
</protein>
<evidence type="ECO:0000256" key="2">
    <source>
        <dbReference type="ARBA" id="ARBA00022840"/>
    </source>
</evidence>
<gene>
    <name evidence="4" type="ORF">HMPREF9244_00141</name>
</gene>
<dbReference type="InterPro" id="IPR003593">
    <property type="entry name" value="AAA+_ATPase"/>
</dbReference>
<evidence type="ECO:0000313" key="5">
    <source>
        <dbReference type="Proteomes" id="UP000016519"/>
    </source>
</evidence>
<dbReference type="PROSITE" id="PS00211">
    <property type="entry name" value="ABC_TRANSPORTER_1"/>
    <property type="match status" value="1"/>
</dbReference>
<dbReference type="Pfam" id="PF00005">
    <property type="entry name" value="ABC_tran"/>
    <property type="match status" value="1"/>
</dbReference>
<dbReference type="GO" id="GO:0005886">
    <property type="term" value="C:plasma membrane"/>
    <property type="evidence" value="ECO:0007669"/>
    <property type="project" value="TreeGrafter"/>
</dbReference>
<comment type="caution">
    <text evidence="4">The sequence shown here is derived from an EMBL/GenBank/DDBJ whole genome shotgun (WGS) entry which is preliminary data.</text>
</comment>
<dbReference type="HOGENOM" id="CLU_000604_1_22_11"/>
<dbReference type="InterPro" id="IPR017871">
    <property type="entry name" value="ABC_transporter-like_CS"/>
</dbReference>
<reference evidence="4 5" key="1">
    <citation type="submission" date="2013-08" db="EMBL/GenBank/DDBJ databases">
        <authorList>
            <person name="Weinstock G."/>
            <person name="Sodergren E."/>
            <person name="Wylie T."/>
            <person name="Fulton L."/>
            <person name="Fulton R."/>
            <person name="Fronick C."/>
            <person name="O'Laughlin M."/>
            <person name="Godfrey J."/>
            <person name="Miner T."/>
            <person name="Herter B."/>
            <person name="Appelbaum E."/>
            <person name="Cordes M."/>
            <person name="Lek S."/>
            <person name="Wollam A."/>
            <person name="Pepin K.H."/>
            <person name="Palsikar V.B."/>
            <person name="Mitreva M."/>
            <person name="Wilson R.K."/>
        </authorList>
    </citation>
    <scope>NUCLEOTIDE SEQUENCE [LARGE SCALE GENOMIC DNA]</scope>
    <source>
        <strain evidence="4 5">F0580</strain>
    </source>
</reference>
<keyword evidence="5" id="KW-1185">Reference proteome</keyword>
<dbReference type="GeneID" id="35868679"/>
<dbReference type="Gene3D" id="3.40.50.300">
    <property type="entry name" value="P-loop containing nucleotide triphosphate hydrolases"/>
    <property type="match status" value="1"/>
</dbReference>
<organism evidence="4 5">
    <name type="scientific">Alloscardovia omnicolens F0580</name>
    <dbReference type="NCBI Taxonomy" id="1321816"/>
    <lineage>
        <taxon>Bacteria</taxon>
        <taxon>Bacillati</taxon>
        <taxon>Actinomycetota</taxon>
        <taxon>Actinomycetes</taxon>
        <taxon>Bifidobacteriales</taxon>
        <taxon>Bifidobacteriaceae</taxon>
        <taxon>Alloscardovia</taxon>
    </lineage>
</organism>
<dbReference type="InterPro" id="IPR027417">
    <property type="entry name" value="P-loop_NTPase"/>
</dbReference>
<dbReference type="PANTHER" id="PTHR24220:SF86">
    <property type="entry name" value="ABC TRANSPORTER ABCH.1"/>
    <property type="match status" value="1"/>
</dbReference>
<dbReference type="Proteomes" id="UP000016519">
    <property type="component" value="Unassembled WGS sequence"/>
</dbReference>
<evidence type="ECO:0000313" key="4">
    <source>
        <dbReference type="EMBL" id="ERH31706.1"/>
    </source>
</evidence>
<dbReference type="AlphaFoldDB" id="U1RCD8"/>
<dbReference type="InterPro" id="IPR003439">
    <property type="entry name" value="ABC_transporter-like_ATP-bd"/>
</dbReference>
<dbReference type="PANTHER" id="PTHR24220">
    <property type="entry name" value="IMPORT ATP-BINDING PROTEIN"/>
    <property type="match status" value="1"/>
</dbReference>
<dbReference type="SUPFAM" id="SSF52540">
    <property type="entry name" value="P-loop containing nucleoside triphosphate hydrolases"/>
    <property type="match status" value="1"/>
</dbReference>
<keyword evidence="2 4" id="KW-0067">ATP-binding</keyword>
<feature type="domain" description="ABC transporter" evidence="3">
    <location>
        <begin position="3"/>
        <end position="216"/>
    </location>
</feature>
<keyword evidence="1" id="KW-0547">Nucleotide-binding</keyword>
<evidence type="ECO:0000259" key="3">
    <source>
        <dbReference type="PROSITE" id="PS50893"/>
    </source>
</evidence>
<sequence length="216" mass="23478">MSIIASHISYSIGHNTILSDISLNAQSGDFIALTGPSGCGKTTLLSILGLLIRPEKGEVKINHRGSWSAENRRSFWRDRAAFIYQDYGVIDDESIAYNITLSHSKKVLNPSTPTGAKLHKILGSVGLDKMATLKAAVLSGGEKQRVGIARALWKDAKYIFADEPTASLDLANKELLLGLLQEATRNGSCVIVATHDDFLIQHCTKHLDLSQNTHLA</sequence>
<dbReference type="InterPro" id="IPR015854">
    <property type="entry name" value="ABC_transpr_LolD-like"/>
</dbReference>
<dbReference type="RefSeq" id="WP_021617296.1">
    <property type="nucleotide sequence ID" value="NZ_KE952640.1"/>
</dbReference>
<proteinExistence type="predicted"/>
<dbReference type="EMBL" id="AWSI01000009">
    <property type="protein sequence ID" value="ERH31706.1"/>
    <property type="molecule type" value="Genomic_DNA"/>
</dbReference>
<evidence type="ECO:0000256" key="1">
    <source>
        <dbReference type="ARBA" id="ARBA00022741"/>
    </source>
</evidence>